<dbReference type="Pfam" id="PF02541">
    <property type="entry name" value="Ppx-GppA"/>
    <property type="match status" value="1"/>
</dbReference>
<dbReference type="RefSeq" id="WP_114516395.1">
    <property type="nucleotide sequence ID" value="NZ_CP089333.1"/>
</dbReference>
<dbReference type="PANTHER" id="PTHR30005:SF0">
    <property type="entry name" value="RETROGRADE REGULATION PROTEIN 2"/>
    <property type="match status" value="1"/>
</dbReference>
<name>A0A369MR67_EGGLN</name>
<dbReference type="Proteomes" id="UP000253752">
    <property type="component" value="Unassembled WGS sequence"/>
</dbReference>
<comment type="similarity">
    <text evidence="1">Belongs to the GppA/Ppx family.</text>
</comment>
<organism evidence="3 4">
    <name type="scientific">Eggerthella lenta</name>
    <name type="common">Eubacterium lentum</name>
    <dbReference type="NCBI Taxonomy" id="84112"/>
    <lineage>
        <taxon>Bacteria</taxon>
        <taxon>Bacillati</taxon>
        <taxon>Actinomycetota</taxon>
        <taxon>Coriobacteriia</taxon>
        <taxon>Eggerthellales</taxon>
        <taxon>Eggerthellaceae</taxon>
        <taxon>Eggerthella</taxon>
    </lineage>
</organism>
<comment type="caution">
    <text evidence="3">The sequence shown here is derived from an EMBL/GenBank/DDBJ whole genome shotgun (WGS) entry which is preliminary data.</text>
</comment>
<dbReference type="CDD" id="cd24052">
    <property type="entry name" value="ASKHA_NBD_HpPPX-GppA-like"/>
    <property type="match status" value="1"/>
</dbReference>
<sequence length="307" mass="33320">MPNYAVVDLGSNSIRLVVYDVKDAHKRTCTNKDFKSLINDKVMAGLSAYVVDGVFTQDGIDRAVSVLRGHAKRARYFDCEKMEVFATAVIRNALNCEEAVAAIEEAAELPISLLSATDEAHLGFVGATCDRAVERGTLVDIGGGSTELTRIEGDRDFDNASIGQGSLSSFARHVRAILPTPDEMDAIAEAFRERFVGLPDPDAYRSEALYGIGGSVRAAAKMHAQATGAAVRPKTMTKRQIHAILEWCRIDPDAFAHAALKASAERVHTLVPGCIILGELFDACGAERLDVCKYGVREGYLIDRMLR</sequence>
<dbReference type="PANTHER" id="PTHR30005">
    <property type="entry name" value="EXOPOLYPHOSPHATASE"/>
    <property type="match status" value="1"/>
</dbReference>
<dbReference type="EMBL" id="PPTX01000009">
    <property type="protein sequence ID" value="RDB79962.1"/>
    <property type="molecule type" value="Genomic_DNA"/>
</dbReference>
<dbReference type="Gene3D" id="3.30.420.150">
    <property type="entry name" value="Exopolyphosphatase. Domain 2"/>
    <property type="match status" value="1"/>
</dbReference>
<evidence type="ECO:0000313" key="3">
    <source>
        <dbReference type="EMBL" id="RDB79962.1"/>
    </source>
</evidence>
<dbReference type="InterPro" id="IPR043129">
    <property type="entry name" value="ATPase_NBD"/>
</dbReference>
<dbReference type="Gene3D" id="3.30.420.40">
    <property type="match status" value="1"/>
</dbReference>
<dbReference type="SUPFAM" id="SSF53067">
    <property type="entry name" value="Actin-like ATPase domain"/>
    <property type="match status" value="2"/>
</dbReference>
<dbReference type="AlphaFoldDB" id="A0A369MR67"/>
<accession>A0A369MR67</accession>
<evidence type="ECO:0000259" key="2">
    <source>
        <dbReference type="Pfam" id="PF02541"/>
    </source>
</evidence>
<dbReference type="InterPro" id="IPR050273">
    <property type="entry name" value="GppA/Ppx_hydrolase"/>
</dbReference>
<dbReference type="GO" id="GO:0006357">
    <property type="term" value="P:regulation of transcription by RNA polymerase II"/>
    <property type="evidence" value="ECO:0007669"/>
    <property type="project" value="TreeGrafter"/>
</dbReference>
<reference evidence="3 4" key="1">
    <citation type="journal article" date="2018" name="Elife">
        <title>Discovery and characterization of a prevalent human gut bacterial enzyme sufficient for the inactivation of a family of plant toxins.</title>
        <authorList>
            <person name="Koppel N."/>
            <person name="Bisanz J.E."/>
            <person name="Pandelia M.E."/>
            <person name="Turnbaugh P.J."/>
            <person name="Balskus E.P."/>
        </authorList>
    </citation>
    <scope>NUCLEOTIDE SEQUENCE [LARGE SCALE GENOMIC DNA]</scope>
    <source>
        <strain evidence="3 4">MR1 #12</strain>
    </source>
</reference>
<proteinExistence type="inferred from homology"/>
<dbReference type="InterPro" id="IPR003695">
    <property type="entry name" value="Ppx_GppA_N"/>
</dbReference>
<evidence type="ECO:0000256" key="1">
    <source>
        <dbReference type="ARBA" id="ARBA00007125"/>
    </source>
</evidence>
<feature type="domain" description="Ppx/GppA phosphatase N-terminal" evidence="2">
    <location>
        <begin position="37"/>
        <end position="306"/>
    </location>
</feature>
<gene>
    <name evidence="3" type="ORF">C1872_07250</name>
</gene>
<evidence type="ECO:0000313" key="4">
    <source>
        <dbReference type="Proteomes" id="UP000253752"/>
    </source>
</evidence>
<protein>
    <submittedName>
        <fullName evidence="3">Exopolyphosphatase</fullName>
    </submittedName>
</protein>